<feature type="transmembrane region" description="Helical" evidence="1">
    <location>
        <begin position="175"/>
        <end position="197"/>
    </location>
</feature>
<feature type="transmembrane region" description="Helical" evidence="1">
    <location>
        <begin position="20"/>
        <end position="41"/>
    </location>
</feature>
<evidence type="ECO:0000256" key="1">
    <source>
        <dbReference type="SAM" id="Phobius"/>
    </source>
</evidence>
<dbReference type="PANTHER" id="PTHR43471">
    <property type="entry name" value="ABC TRANSPORTER PERMEASE"/>
    <property type="match status" value="1"/>
</dbReference>
<comment type="caution">
    <text evidence="2">The sequence shown here is derived from an EMBL/GenBank/DDBJ whole genome shotgun (WGS) entry which is preliminary data.</text>
</comment>
<gene>
    <name evidence="2" type="ORF">BWY41_00519</name>
</gene>
<proteinExistence type="predicted"/>
<organism evidence="2">
    <name type="scientific">Candidatus Atribacter allofermentans</name>
    <dbReference type="NCBI Taxonomy" id="1852833"/>
    <lineage>
        <taxon>Bacteria</taxon>
        <taxon>Pseudomonadati</taxon>
        <taxon>Atribacterota</taxon>
        <taxon>Atribacteria</taxon>
        <taxon>Atribacterales</taxon>
        <taxon>Atribacteraceae</taxon>
        <taxon>Atribacter</taxon>
    </lineage>
</organism>
<dbReference type="EMBL" id="MWBQ01000033">
    <property type="protein sequence ID" value="OQA60748.1"/>
    <property type="molecule type" value="Genomic_DNA"/>
</dbReference>
<dbReference type="GO" id="GO:0005886">
    <property type="term" value="C:plasma membrane"/>
    <property type="evidence" value="ECO:0007669"/>
    <property type="project" value="UniProtKB-SubCell"/>
</dbReference>
<dbReference type="Pfam" id="PF12679">
    <property type="entry name" value="ABC2_membrane_2"/>
    <property type="match status" value="1"/>
</dbReference>
<feature type="transmembrane region" description="Helical" evidence="1">
    <location>
        <begin position="113"/>
        <end position="133"/>
    </location>
</feature>
<dbReference type="GO" id="GO:0140359">
    <property type="term" value="F:ABC-type transporter activity"/>
    <property type="evidence" value="ECO:0007669"/>
    <property type="project" value="InterPro"/>
</dbReference>
<accession>A0A1V5T214</accession>
<sequence>MASQGRITKILLKRDLLYSLYSWGYYGVLFVSFFASSFILKNFLDGIREDDILVSAFPLNYPLYITIIIISLYLVLISAISISREREQGTLEVLFYGPVTSKNFLMAKFWKDFFLGVISLGFTAVYFFLVSFFTNLGFTPGLVRALIMGVFLISCVVSFGLFISSLTSRVRSSVITLIAVFGAFLAIQFSYSTLLGLEKESLPTSLFYVRETLQLVFKGINWVSPFAYLSRGLDSVILDNWSLFFTNVLYCIVYVVIFLSLSIFIMNRRGVKA</sequence>
<keyword evidence="1" id="KW-1133">Transmembrane helix</keyword>
<keyword evidence="1" id="KW-0812">Transmembrane</keyword>
<protein>
    <submittedName>
        <fullName evidence="2">ABC-2 family transporter protein</fullName>
    </submittedName>
</protein>
<feature type="transmembrane region" description="Helical" evidence="1">
    <location>
        <begin position="145"/>
        <end position="163"/>
    </location>
</feature>
<keyword evidence="1" id="KW-0472">Membrane</keyword>
<name>A0A1V5T214_9BACT</name>
<evidence type="ECO:0000313" key="2">
    <source>
        <dbReference type="EMBL" id="OQA60748.1"/>
    </source>
</evidence>
<feature type="transmembrane region" description="Helical" evidence="1">
    <location>
        <begin position="61"/>
        <end position="82"/>
    </location>
</feature>
<dbReference type="Proteomes" id="UP000485569">
    <property type="component" value="Unassembled WGS sequence"/>
</dbReference>
<feature type="transmembrane region" description="Helical" evidence="1">
    <location>
        <begin position="241"/>
        <end position="265"/>
    </location>
</feature>
<reference evidence="2" key="1">
    <citation type="submission" date="2017-02" db="EMBL/GenBank/DDBJ databases">
        <title>Delving into the versatile metabolic prowess of the omnipresent phylum Bacteroidetes.</title>
        <authorList>
            <person name="Nobu M.K."/>
            <person name="Mei R."/>
            <person name="Narihiro T."/>
            <person name="Kuroda K."/>
            <person name="Liu W.-T."/>
        </authorList>
    </citation>
    <scope>NUCLEOTIDE SEQUENCE</scope>
    <source>
        <strain evidence="2">ADurb.Bin276</strain>
    </source>
</reference>
<dbReference type="AlphaFoldDB" id="A0A1V5T214"/>